<accession>A0ABX4FUC6</accession>
<evidence type="ECO:0000256" key="1">
    <source>
        <dbReference type="SAM" id="SignalP"/>
    </source>
</evidence>
<feature type="chain" id="PRO_5046129547" evidence="1">
    <location>
        <begin position="27"/>
        <end position="182"/>
    </location>
</feature>
<evidence type="ECO:0000313" key="2">
    <source>
        <dbReference type="EMBL" id="OZS42468.1"/>
    </source>
</evidence>
<keyword evidence="1" id="KW-0732">Signal</keyword>
<proteinExistence type="predicted"/>
<evidence type="ECO:0000313" key="3">
    <source>
        <dbReference type="Proteomes" id="UP000215999"/>
    </source>
</evidence>
<name>A0ABX4FUC6_9GAMM</name>
<organism evidence="2 3">
    <name type="scientific">Photobacterium sanguinicancri</name>
    <dbReference type="NCBI Taxonomy" id="875932"/>
    <lineage>
        <taxon>Bacteria</taxon>
        <taxon>Pseudomonadati</taxon>
        <taxon>Pseudomonadota</taxon>
        <taxon>Gammaproteobacteria</taxon>
        <taxon>Vibrionales</taxon>
        <taxon>Vibrionaceae</taxon>
        <taxon>Photobacterium</taxon>
    </lineage>
</organism>
<protein>
    <submittedName>
        <fullName evidence="2">Uncharacterized protein</fullName>
    </submittedName>
</protein>
<reference evidence="2 3" key="1">
    <citation type="journal article" date="2016" name="Antonie Van Leeuwenhoek">
        <title>Photobacterium sanguinicancri sp. nov. isolated from marine animals.</title>
        <authorList>
            <person name="Gomez-Gil B."/>
            <person name="Roque A."/>
            <person name="Rotllant G."/>
            <person name="Romalde J.L."/>
            <person name="Doce A."/>
            <person name="Eggermont M."/>
            <person name="Defoirdt T."/>
        </authorList>
    </citation>
    <scope>NUCLEOTIDE SEQUENCE [LARGE SCALE GENOMIC DNA]</scope>
    <source>
        <strain evidence="2 3">CAIM 1827</strain>
    </source>
</reference>
<sequence length="182" mass="20055">MYSHFKHFSIKLATVLSLIATPFAHANNFSYSYVEVQVTTDPSGIGVAGSIPVHQHAHVVYEAQTGFSSDWHAAAGLGFSAPIADRADVRGYLKAHSLKNDETSGKWGETFSEFSLEFSIWANPISEVGAALGTYFMDEEDADKFQLFYRYHATDQISIGVTLNLSGYDDNQLLLSARYPFG</sequence>
<dbReference type="EMBL" id="NOIF01000150">
    <property type="protein sequence ID" value="OZS42468.1"/>
    <property type="molecule type" value="Genomic_DNA"/>
</dbReference>
<comment type="caution">
    <text evidence="2">The sequence shown here is derived from an EMBL/GenBank/DDBJ whole genome shotgun (WGS) entry which is preliminary data.</text>
</comment>
<dbReference type="RefSeq" id="WP_094958136.1">
    <property type="nucleotide sequence ID" value="NZ_NOIF01000150.1"/>
</dbReference>
<gene>
    <name evidence="2" type="ORF">ASV53_18210</name>
</gene>
<feature type="signal peptide" evidence="1">
    <location>
        <begin position="1"/>
        <end position="26"/>
    </location>
</feature>
<dbReference type="Proteomes" id="UP000215999">
    <property type="component" value="Unassembled WGS sequence"/>
</dbReference>
<keyword evidence="3" id="KW-1185">Reference proteome</keyword>